<evidence type="ECO:0000256" key="9">
    <source>
        <dbReference type="SAM" id="Phobius"/>
    </source>
</evidence>
<reference evidence="12 13" key="1">
    <citation type="journal article" date="2017" name="PLoS Biol.">
        <title>The sea cucumber genome provides insights into morphological evolution and visceral regeneration.</title>
        <authorList>
            <person name="Zhang X."/>
            <person name="Sun L."/>
            <person name="Yuan J."/>
            <person name="Sun Y."/>
            <person name="Gao Y."/>
            <person name="Zhang L."/>
            <person name="Li S."/>
            <person name="Dai H."/>
            <person name="Hamel J.F."/>
            <person name="Liu C."/>
            <person name="Yu Y."/>
            <person name="Liu S."/>
            <person name="Lin W."/>
            <person name="Guo K."/>
            <person name="Jin S."/>
            <person name="Xu P."/>
            <person name="Storey K.B."/>
            <person name="Huan P."/>
            <person name="Zhang T."/>
            <person name="Zhou Y."/>
            <person name="Zhang J."/>
            <person name="Lin C."/>
            <person name="Li X."/>
            <person name="Xing L."/>
            <person name="Huo D."/>
            <person name="Sun M."/>
            <person name="Wang L."/>
            <person name="Mercier A."/>
            <person name="Li F."/>
            <person name="Yang H."/>
            <person name="Xiang J."/>
        </authorList>
    </citation>
    <scope>NUCLEOTIDE SEQUENCE [LARGE SCALE GENOMIC DNA]</scope>
    <source>
        <strain evidence="12">Shaxun</strain>
        <tissue evidence="12">Muscle</tissue>
    </source>
</reference>
<evidence type="ECO:0000256" key="8">
    <source>
        <dbReference type="ARBA" id="ARBA00023157"/>
    </source>
</evidence>
<feature type="domain" description="GAIN-B" evidence="10">
    <location>
        <begin position="927"/>
        <end position="1106"/>
    </location>
</feature>
<dbReference type="PANTHER" id="PTHR45692:SF1">
    <property type="entry name" value="G-PROTEIN COUPLED RECEPTORS FAMILY 2 PROFILE 2 DOMAIN-CONTAINING PROTEIN"/>
    <property type="match status" value="1"/>
</dbReference>
<keyword evidence="8" id="KW-1015">Disulfide bond</keyword>
<feature type="transmembrane region" description="Helical" evidence="9">
    <location>
        <begin position="1152"/>
        <end position="1173"/>
    </location>
</feature>
<feature type="transmembrane region" description="Helical" evidence="9">
    <location>
        <begin position="1350"/>
        <end position="1373"/>
    </location>
</feature>
<evidence type="ECO:0000256" key="1">
    <source>
        <dbReference type="ARBA" id="ARBA00004141"/>
    </source>
</evidence>
<dbReference type="Gene3D" id="2.60.220.50">
    <property type="match status" value="1"/>
</dbReference>
<feature type="transmembrane region" description="Helical" evidence="9">
    <location>
        <begin position="1118"/>
        <end position="1140"/>
    </location>
</feature>
<dbReference type="PRINTS" id="PR00249">
    <property type="entry name" value="GPCRSECRETIN"/>
</dbReference>
<evidence type="ECO:0000313" key="12">
    <source>
        <dbReference type="EMBL" id="PIK55230.1"/>
    </source>
</evidence>
<evidence type="ECO:0000259" key="11">
    <source>
        <dbReference type="PROSITE" id="PS50261"/>
    </source>
</evidence>
<organism evidence="12 13">
    <name type="scientific">Stichopus japonicus</name>
    <name type="common">Sea cucumber</name>
    <dbReference type="NCBI Taxonomy" id="307972"/>
    <lineage>
        <taxon>Eukaryota</taxon>
        <taxon>Metazoa</taxon>
        <taxon>Echinodermata</taxon>
        <taxon>Eleutherozoa</taxon>
        <taxon>Echinozoa</taxon>
        <taxon>Holothuroidea</taxon>
        <taxon>Aspidochirotacea</taxon>
        <taxon>Aspidochirotida</taxon>
        <taxon>Stichopodidae</taxon>
        <taxon>Apostichopus</taxon>
    </lineage>
</organism>
<dbReference type="InterPro" id="IPR000203">
    <property type="entry name" value="GPS"/>
</dbReference>
<keyword evidence="2 9" id="KW-0812">Transmembrane</keyword>
<evidence type="ECO:0000256" key="6">
    <source>
        <dbReference type="ARBA" id="ARBA00022989"/>
    </source>
</evidence>
<evidence type="ECO:0000256" key="4">
    <source>
        <dbReference type="ARBA" id="ARBA00022737"/>
    </source>
</evidence>
<dbReference type="InterPro" id="IPR000832">
    <property type="entry name" value="GPCR_2_secretin-like"/>
</dbReference>
<protein>
    <recommendedName>
        <fullName evidence="14">G-protein coupled receptor</fullName>
    </recommendedName>
</protein>
<evidence type="ECO:0000256" key="7">
    <source>
        <dbReference type="ARBA" id="ARBA00023136"/>
    </source>
</evidence>
<dbReference type="PANTHER" id="PTHR45692">
    <property type="entry name" value="G_PROTEIN_RECEP_F2_4 DOMAIN-CONTAINING PROTEIN"/>
    <property type="match status" value="1"/>
</dbReference>
<dbReference type="SMART" id="SM00237">
    <property type="entry name" value="Calx_beta"/>
    <property type="match status" value="4"/>
</dbReference>
<keyword evidence="3" id="KW-0732">Signal</keyword>
<evidence type="ECO:0000313" key="13">
    <source>
        <dbReference type="Proteomes" id="UP000230750"/>
    </source>
</evidence>
<proteinExistence type="predicted"/>
<name>A0A2G8L518_STIJA</name>
<keyword evidence="4" id="KW-0677">Repeat</keyword>
<gene>
    <name evidence="12" type="ORF">BSL78_07825</name>
</gene>
<dbReference type="InterPro" id="IPR057244">
    <property type="entry name" value="GAIN_B"/>
</dbReference>
<dbReference type="Proteomes" id="UP000230750">
    <property type="component" value="Unassembled WGS sequence"/>
</dbReference>
<dbReference type="OrthoDB" id="10037534at2759"/>
<keyword evidence="5" id="KW-0106">Calcium</keyword>
<feature type="transmembrane region" description="Helical" evidence="9">
    <location>
        <begin position="1227"/>
        <end position="1249"/>
    </location>
</feature>
<feature type="domain" description="G-protein coupled receptors family 2 profile 2" evidence="11">
    <location>
        <begin position="1116"/>
        <end position="1375"/>
    </location>
</feature>
<comment type="caution">
    <text evidence="12">The sequence shown here is derived from an EMBL/GenBank/DDBJ whole genome shotgun (WGS) entry which is preliminary data.</text>
</comment>
<accession>A0A2G8L518</accession>
<evidence type="ECO:0000256" key="2">
    <source>
        <dbReference type="ARBA" id="ARBA00022692"/>
    </source>
</evidence>
<dbReference type="SUPFAM" id="SSF81321">
    <property type="entry name" value="Family A G protein-coupled receptor-like"/>
    <property type="match status" value="1"/>
</dbReference>
<dbReference type="GO" id="GO:0004930">
    <property type="term" value="F:G protein-coupled receptor activity"/>
    <property type="evidence" value="ECO:0007669"/>
    <property type="project" value="InterPro"/>
</dbReference>
<dbReference type="CDD" id="cd15040">
    <property type="entry name" value="7tmB2_Adhesion"/>
    <property type="match status" value="1"/>
</dbReference>
<evidence type="ECO:0000256" key="3">
    <source>
        <dbReference type="ARBA" id="ARBA00022729"/>
    </source>
</evidence>
<evidence type="ECO:0000256" key="5">
    <source>
        <dbReference type="ARBA" id="ARBA00022837"/>
    </source>
</evidence>
<dbReference type="Pfam" id="PF00002">
    <property type="entry name" value="7tm_2"/>
    <property type="match status" value="1"/>
</dbReference>
<dbReference type="PROSITE" id="PS50221">
    <property type="entry name" value="GAIN_B"/>
    <property type="match status" value="1"/>
</dbReference>
<sequence>MGTATNAERDRCATNTWLPVGCTTSAFDDSNAKFPIESVRMLSGTLFAYAEITSTDNDVVEGPMTSSFTISLSIEPTSTSTRVEIVNDVNQRVSLQTPNLTVVIEDDDIALLSFTILRVAAIESQGSVILPFSLSREVSPQIRPDNIVVLTRDGGATSSIDFVHDSDPARFSVSSETEGEVEILIIPDDLQEDDETFQVYFGEDQQWEGIIINNTSSVEVLIHDETQWLVNILFWTSKPHDENLSFDLITEDGSAKAQEDYILNITRVTIEAGDTYVDIPIYIIDDDLNEDTEEFVVRAVNPSGALRVSPGRDRTTVVIQDNDKLKNGFYVSMAKSSIEVSEADSIVSIPIVYGKGLNPNDTFNLRFTTRDKTARQTLDFALISDFILAPEQSFINIRILQDDILEGDESFQVNLTFTDPLDLLLINMSTTVKILDDDNACVKNNGASVNETRVEVDIFIQLESIASTDISVDITIESGTAVLGEDFRELSSTSLVIPASQRQVTGFVSIIDDEIREIDESFVVRATSVTSPARICFGVSSATITILANDPGPVLVFCPSDTIYSTVDMHTPVVVKSSGVQHFGDVIRRWAEQLKVRFPDLDVLFYRLSMTMEVEAGFNTNAYIDTSTTEYRELRDGMIGQLNSNLSSNEGFLGVCLRQLSAGSILSILSVEMSPHSSRFVMEHAEETEFVLYQLEDMLQTTDSDYCLSGQQAVGDYPDVQFPVGLVGEEIFTLEPNPCTLNQTDDDTKDGEETLQILYSNCVRTPNNPVWNETGINCNATLNEYLSYLQTRTIDEDNIADISEQLANASVKLDNEGGMAELTKLAQLIGDITNITGPKDPAVVDSLAVTISNIISVDQQILDDLNQQGMLSVIAQAFEQVLNEVIVNNETGTYSQGTENIATMVVEGDPSMLIDFSVGTFPADFENSNDTAFEMIQQLNASEVNQKIPGNATNVFLFPPELQDQLTSDTARVAFAVYRTPSLFSSRHYNQINNEQTDYNRRVKRRYGPNTRVVSTTVMSGDQIIREWGDGSTTFRQWYRVLNTDLLADAEGASCTFWSFNADGGRGNWSTDGCKLGGYDPERNLIMCECTHLTNFAVLMDIYEHDSLSDTQYTILEAVTFFGCAASILGLGVTFLAFISHKRLREKRPSQILIWLSFSLLGLYVSFLIMAAFDSERTRQLLPPLQCNILAGVTHFFTLSSLCWMLVEGVNMYILFVRIVNNHISRFMLKAFLFAEVLPLVIVAVTYVTTEVIFKASYARESVCFVNGVYPIIGGVAIPILFIVVTNMVLYTLVVCRLSKRVSNSARNDKRKRQEQVKRVQNAVSIFLLMGLSWGVGYFCFIPVGSNFAFAIQLVFVGFNSMQGYLIFMFYCMRNPDFRKRWRRWCFCICPATFPFQRSLSSSIVATFSKGENSSSRNAKFQSRNVPVSIVERRRTSAFRELDSQSVE</sequence>
<dbReference type="Pfam" id="PF01825">
    <property type="entry name" value="GPS"/>
    <property type="match status" value="1"/>
</dbReference>
<dbReference type="InterPro" id="IPR003644">
    <property type="entry name" value="Calx_beta"/>
</dbReference>
<keyword evidence="6 9" id="KW-1133">Transmembrane helix</keyword>
<dbReference type="PROSITE" id="PS50261">
    <property type="entry name" value="G_PROTEIN_RECEP_F2_4"/>
    <property type="match status" value="1"/>
</dbReference>
<dbReference type="GO" id="GO:0016020">
    <property type="term" value="C:membrane"/>
    <property type="evidence" value="ECO:0007669"/>
    <property type="project" value="UniProtKB-SubCell"/>
</dbReference>
<dbReference type="GO" id="GO:0007166">
    <property type="term" value="P:cell surface receptor signaling pathway"/>
    <property type="evidence" value="ECO:0007669"/>
    <property type="project" value="InterPro"/>
</dbReference>
<dbReference type="SUPFAM" id="SSF141072">
    <property type="entry name" value="CalX-like"/>
    <property type="match status" value="4"/>
</dbReference>
<comment type="subcellular location">
    <subcellularLocation>
        <location evidence="1">Membrane</location>
        <topology evidence="1">Multi-pass membrane protein</topology>
    </subcellularLocation>
</comment>
<dbReference type="InterPro" id="IPR017981">
    <property type="entry name" value="GPCR_2-like_7TM"/>
</dbReference>
<evidence type="ECO:0000259" key="10">
    <source>
        <dbReference type="PROSITE" id="PS50221"/>
    </source>
</evidence>
<evidence type="ECO:0008006" key="14">
    <source>
        <dbReference type="Google" id="ProtNLM"/>
    </source>
</evidence>
<dbReference type="InterPro" id="IPR038081">
    <property type="entry name" value="CalX-like_sf"/>
</dbReference>
<dbReference type="Gene3D" id="2.60.40.2030">
    <property type="match status" value="4"/>
</dbReference>
<dbReference type="SMART" id="SM00303">
    <property type="entry name" value="GPS"/>
    <property type="match status" value="1"/>
</dbReference>
<keyword evidence="7 9" id="KW-0472">Membrane</keyword>
<dbReference type="EMBL" id="MRZV01000222">
    <property type="protein sequence ID" value="PIK55230.1"/>
    <property type="molecule type" value="Genomic_DNA"/>
</dbReference>
<feature type="transmembrane region" description="Helical" evidence="9">
    <location>
        <begin position="1320"/>
        <end position="1344"/>
    </location>
</feature>
<dbReference type="Gene3D" id="1.20.1070.10">
    <property type="entry name" value="Rhodopsin 7-helix transmembrane proteins"/>
    <property type="match status" value="1"/>
</dbReference>
<dbReference type="Pfam" id="PF03160">
    <property type="entry name" value="Calx-beta"/>
    <property type="match status" value="4"/>
</dbReference>
<dbReference type="InterPro" id="IPR046338">
    <property type="entry name" value="GAIN_dom_sf"/>
</dbReference>
<feature type="transmembrane region" description="Helical" evidence="9">
    <location>
        <begin position="1269"/>
        <end position="1299"/>
    </location>
</feature>
<keyword evidence="13" id="KW-1185">Reference proteome</keyword>
<feature type="transmembrane region" description="Helical" evidence="9">
    <location>
        <begin position="1193"/>
        <end position="1215"/>
    </location>
</feature>